<dbReference type="InterPro" id="IPR010621">
    <property type="entry name" value="DUF1214"/>
</dbReference>
<protein>
    <recommendedName>
        <fullName evidence="5">Carboxylesterase</fullName>
    </recommendedName>
</protein>
<evidence type="ECO:0000313" key="3">
    <source>
        <dbReference type="EMBL" id="BBY50296.1"/>
    </source>
</evidence>
<reference evidence="3 4" key="1">
    <citation type="journal article" date="2019" name="Emerg. Microbes Infect.">
        <title>Comprehensive subspecies identification of 175 nontuberculous mycobacteria species based on 7547 genomic profiles.</title>
        <authorList>
            <person name="Matsumoto Y."/>
            <person name="Kinjo T."/>
            <person name="Motooka D."/>
            <person name="Nabeya D."/>
            <person name="Jung N."/>
            <person name="Uechi K."/>
            <person name="Horii T."/>
            <person name="Iida T."/>
            <person name="Fujita J."/>
            <person name="Nakamura S."/>
        </authorList>
    </citation>
    <scope>NUCLEOTIDE SEQUENCE [LARGE SCALE GENOMIC DNA]</scope>
    <source>
        <strain evidence="3 4">JCM 18538</strain>
    </source>
</reference>
<dbReference type="InterPro" id="IPR037049">
    <property type="entry name" value="DUF1214_C_sf"/>
</dbReference>
<dbReference type="EMBL" id="AP022593">
    <property type="protein sequence ID" value="BBY50296.1"/>
    <property type="molecule type" value="Genomic_DNA"/>
</dbReference>
<dbReference type="RefSeq" id="WP_163919791.1">
    <property type="nucleotide sequence ID" value="NZ_AP022593.1"/>
</dbReference>
<name>A0A7I7S203_9MYCO</name>
<accession>A0A7I7S203</accession>
<evidence type="ECO:0008006" key="5">
    <source>
        <dbReference type="Google" id="ProtNLM"/>
    </source>
</evidence>
<feature type="domain" description="DUF1214" evidence="1">
    <location>
        <begin position="217"/>
        <end position="296"/>
    </location>
</feature>
<dbReference type="Pfam" id="PF06863">
    <property type="entry name" value="DUF1254"/>
    <property type="match status" value="1"/>
</dbReference>
<geneLocation type="plasmid" evidence="4">
    <name>pjcm18538 dna</name>
</geneLocation>
<dbReference type="Gene3D" id="2.60.120.600">
    <property type="entry name" value="Domain of unknown function DUF1214, C-terminal domain"/>
    <property type="match status" value="1"/>
</dbReference>
<feature type="domain" description="DUF1254" evidence="2">
    <location>
        <begin position="32"/>
        <end position="82"/>
    </location>
</feature>
<sequence>MTIVNADNFARAESDLMFSRMLADSGGLGRWVHYRVPAPLDHQPIIRLNRDTLYSQTVVNLTQGAQLVVPDSGDRYMSVMVVTRDHYVPAIIHAPGTVDLDAAELDTDYAMLGVRILVDPADPDDVAAVNALQDELEVRAASNEPFPEPQYDAATQTHTRQALLDLSTGLPDYRRAFGRRSEVDAVRHLIGSASAWGGLPEYEAHYVNVNPGLPVGEYRMRLADVPVDAFWSVSLYNAQGYFEPNPLGVNNINSLTAAPEADGSVIVHFGVDPGDKRNFLYVMDGWNFLLRMYRPRPEVLDGRWSVPRVEALPS</sequence>
<dbReference type="KEGG" id="marz:MARA_37640"/>
<dbReference type="InterPro" id="IPR010679">
    <property type="entry name" value="DUF1254"/>
</dbReference>
<evidence type="ECO:0000259" key="2">
    <source>
        <dbReference type="Pfam" id="PF06863"/>
    </source>
</evidence>
<dbReference type="Pfam" id="PF06742">
    <property type="entry name" value="DUF1214"/>
    <property type="match status" value="1"/>
</dbReference>
<gene>
    <name evidence="3" type="ORF">MARA_37640</name>
</gene>
<proteinExistence type="predicted"/>
<keyword evidence="4" id="KW-1185">Reference proteome</keyword>
<dbReference type="PANTHER" id="PTHR36509:SF2">
    <property type="entry name" value="BLL3101 PROTEIN"/>
    <property type="match status" value="1"/>
</dbReference>
<dbReference type="AlphaFoldDB" id="A0A7I7S203"/>
<dbReference type="SUPFAM" id="SSF160935">
    <property type="entry name" value="VPA0735-like"/>
    <property type="match status" value="1"/>
</dbReference>
<evidence type="ECO:0000259" key="1">
    <source>
        <dbReference type="Pfam" id="PF06742"/>
    </source>
</evidence>
<dbReference type="PANTHER" id="PTHR36509">
    <property type="entry name" value="BLL3101 PROTEIN"/>
    <property type="match status" value="1"/>
</dbReference>
<dbReference type="Proteomes" id="UP000467428">
    <property type="component" value="Chromosome"/>
</dbReference>
<evidence type="ECO:0000313" key="4">
    <source>
        <dbReference type="Proteomes" id="UP000467428"/>
    </source>
</evidence>
<organism evidence="3 4">
    <name type="scientific">Mycolicibacterium arabiense</name>
    <dbReference type="NCBI Taxonomy" id="1286181"/>
    <lineage>
        <taxon>Bacteria</taxon>
        <taxon>Bacillati</taxon>
        <taxon>Actinomycetota</taxon>
        <taxon>Actinomycetes</taxon>
        <taxon>Mycobacteriales</taxon>
        <taxon>Mycobacteriaceae</taxon>
        <taxon>Mycolicibacterium</taxon>
    </lineage>
</organism>